<dbReference type="PANTHER" id="PTHR48020:SF12">
    <property type="entry name" value="PROTON MYO-INOSITOL COTRANSPORTER"/>
    <property type="match status" value="1"/>
</dbReference>
<keyword evidence="2" id="KW-0813">Transport</keyword>
<evidence type="ECO:0000256" key="3">
    <source>
        <dbReference type="ARBA" id="ARBA00022692"/>
    </source>
</evidence>
<dbReference type="SUPFAM" id="SSF103473">
    <property type="entry name" value="MFS general substrate transporter"/>
    <property type="match status" value="1"/>
</dbReference>
<dbReference type="RefSeq" id="WP_131513098.1">
    <property type="nucleotide sequence ID" value="NZ_SCHB01000117.1"/>
</dbReference>
<dbReference type="InterPro" id="IPR003663">
    <property type="entry name" value="Sugar/inositol_transpt"/>
</dbReference>
<dbReference type="GO" id="GO:0005886">
    <property type="term" value="C:plasma membrane"/>
    <property type="evidence" value="ECO:0007669"/>
    <property type="project" value="UniProtKB-SubCell"/>
</dbReference>
<evidence type="ECO:0000256" key="6">
    <source>
        <dbReference type="SAM" id="Phobius"/>
    </source>
</evidence>
<evidence type="ECO:0000256" key="5">
    <source>
        <dbReference type="ARBA" id="ARBA00023136"/>
    </source>
</evidence>
<dbReference type="InterPro" id="IPR050814">
    <property type="entry name" value="Myo-inositol_Transporter"/>
</dbReference>
<feature type="transmembrane region" description="Helical" evidence="6">
    <location>
        <begin position="124"/>
        <end position="150"/>
    </location>
</feature>
<dbReference type="Proteomes" id="UP000293637">
    <property type="component" value="Unassembled WGS sequence"/>
</dbReference>
<feature type="transmembrane region" description="Helical" evidence="6">
    <location>
        <begin position="64"/>
        <end position="89"/>
    </location>
</feature>
<evidence type="ECO:0000256" key="1">
    <source>
        <dbReference type="ARBA" id="ARBA00004651"/>
    </source>
</evidence>
<comment type="caution">
    <text evidence="8">The sequence shown here is derived from an EMBL/GenBank/DDBJ whole genome shotgun (WGS) entry which is preliminary data.</text>
</comment>
<feature type="transmembrane region" description="Helical" evidence="6">
    <location>
        <begin position="29"/>
        <end position="52"/>
    </location>
</feature>
<sequence length="180" mass="19423">DKELKEMKEINAISESTWTVIKSPWLGRILIVGCIFAIFQQFIGINAVIFYSSSIFAKAGLGEAASILGSVGIGTINVLVTIVAIFVVDKIDRKKLLVGGNIGMIASLLIMAILIWTIGIASSAWIIIVCLSLFIVFFGISWGPVLWVMLPELFPMRARGAATGISALVLNIGTRSEEHT</sequence>
<comment type="subcellular location">
    <subcellularLocation>
        <location evidence="1">Cell membrane</location>
        <topology evidence="1">Multi-pass membrane protein</topology>
    </subcellularLocation>
</comment>
<gene>
    <name evidence="8" type="ORF">EQ812_12940</name>
</gene>
<evidence type="ECO:0000313" key="8">
    <source>
        <dbReference type="EMBL" id="TBW68618.1"/>
    </source>
</evidence>
<dbReference type="EMBL" id="SCHB01000117">
    <property type="protein sequence ID" value="TBW68618.1"/>
    <property type="molecule type" value="Genomic_DNA"/>
</dbReference>
<accession>A0A4Q9W3D9</accession>
<dbReference type="InterPro" id="IPR005828">
    <property type="entry name" value="MFS_sugar_transport-like"/>
</dbReference>
<dbReference type="InterPro" id="IPR020846">
    <property type="entry name" value="MFS_dom"/>
</dbReference>
<reference evidence="8 9" key="1">
    <citation type="journal article" date="2019" name="Sci. Transl. Med.">
        <title>Quorum sensing between bacterial species on the skin protects against epidermal injury in atopic dermatitis.</title>
        <authorList>
            <person name="Williams M.R."/>
        </authorList>
    </citation>
    <scope>NUCLEOTIDE SEQUENCE [LARGE SCALE GENOMIC DNA]</scope>
    <source>
        <strain evidence="8 9">E7</strain>
    </source>
</reference>
<proteinExistence type="predicted"/>
<evidence type="ECO:0000259" key="7">
    <source>
        <dbReference type="PROSITE" id="PS50850"/>
    </source>
</evidence>
<dbReference type="AlphaFoldDB" id="A0A4Q9W3D9"/>
<keyword evidence="5 6" id="KW-0472">Membrane</keyword>
<name>A0A4Q9W3D9_STALU</name>
<evidence type="ECO:0000256" key="2">
    <source>
        <dbReference type="ARBA" id="ARBA00022448"/>
    </source>
</evidence>
<keyword evidence="4 6" id="KW-1133">Transmembrane helix</keyword>
<feature type="non-terminal residue" evidence="8">
    <location>
        <position position="1"/>
    </location>
</feature>
<dbReference type="GO" id="GO:0022857">
    <property type="term" value="F:transmembrane transporter activity"/>
    <property type="evidence" value="ECO:0007669"/>
    <property type="project" value="InterPro"/>
</dbReference>
<feature type="non-terminal residue" evidence="8">
    <location>
        <position position="180"/>
    </location>
</feature>
<dbReference type="PRINTS" id="PR00171">
    <property type="entry name" value="SUGRTRNSPORT"/>
</dbReference>
<organism evidence="8 9">
    <name type="scientific">Staphylococcus lugdunensis</name>
    <dbReference type="NCBI Taxonomy" id="28035"/>
    <lineage>
        <taxon>Bacteria</taxon>
        <taxon>Bacillati</taxon>
        <taxon>Bacillota</taxon>
        <taxon>Bacilli</taxon>
        <taxon>Bacillales</taxon>
        <taxon>Staphylococcaceae</taxon>
        <taxon>Staphylococcus</taxon>
    </lineage>
</organism>
<dbReference type="PANTHER" id="PTHR48020">
    <property type="entry name" value="PROTON MYO-INOSITOL COTRANSPORTER"/>
    <property type="match status" value="1"/>
</dbReference>
<dbReference type="Gene3D" id="1.20.1250.20">
    <property type="entry name" value="MFS general substrate transporter like domains"/>
    <property type="match status" value="1"/>
</dbReference>
<evidence type="ECO:0000313" key="9">
    <source>
        <dbReference type="Proteomes" id="UP000293637"/>
    </source>
</evidence>
<protein>
    <submittedName>
        <fullName evidence="8">MFS transporter</fullName>
    </submittedName>
</protein>
<dbReference type="Pfam" id="PF00083">
    <property type="entry name" value="Sugar_tr"/>
    <property type="match status" value="1"/>
</dbReference>
<keyword evidence="3 6" id="KW-0812">Transmembrane</keyword>
<feature type="transmembrane region" description="Helical" evidence="6">
    <location>
        <begin position="96"/>
        <end position="118"/>
    </location>
</feature>
<dbReference type="PROSITE" id="PS50850">
    <property type="entry name" value="MFS"/>
    <property type="match status" value="1"/>
</dbReference>
<feature type="domain" description="Major facilitator superfamily (MFS) profile" evidence="7">
    <location>
        <begin position="1"/>
        <end position="180"/>
    </location>
</feature>
<dbReference type="InterPro" id="IPR036259">
    <property type="entry name" value="MFS_trans_sf"/>
</dbReference>
<evidence type="ECO:0000256" key="4">
    <source>
        <dbReference type="ARBA" id="ARBA00022989"/>
    </source>
</evidence>